<gene>
    <name evidence="1" type="ORF">TTHERM_00780600</name>
</gene>
<dbReference type="EMBL" id="GG662313">
    <property type="protein sequence ID" value="EAS05971.3"/>
    <property type="molecule type" value="Genomic_DNA"/>
</dbReference>
<evidence type="ECO:0000313" key="1">
    <source>
        <dbReference type="EMBL" id="EAS05971.3"/>
    </source>
</evidence>
<dbReference type="RefSeq" id="XP_001026216.3">
    <property type="nucleotide sequence ID" value="XM_001026216.3"/>
</dbReference>
<dbReference type="GeneID" id="7845022"/>
<sequence length="531" mass="62886">MSKKQQADILQPKKVTNLKDLMNVGYFEYAQKGDSIYTLVPYVTNKQLHNYTKILEKNKDPQNVSEQKQKIKNDIKREIENLRKEIGGCYDVLKNLGSFQVVKTERFDLPDNIKAKDVITSMLIRKQEISVTRKMFQDGLQSIRECLEQQENTIKQQQKYKQSFYISQSSQVSSYKPFPYKKIDNQIYINFYNIPIFNDNQIAPLNISPYLLFIPLQYKNDQITAKLADVYRTTPDIFEKQLIIKVVKNNTLGQDPEKLGPTIQQISFLFKPQLSEEDGDEDDESQIQKIYQLRYRVYERVIFNKLINICNKFVPKQLYIYDTSVYPNLSIFIDDSYTLKFELKKLSQEEKRFYDKKNSYMSRKQQEENIANQISYSTTRSPYTLNLYSNLFNYMTKMPSHRSLIKYIIEIKITIAQKLFLYQPRFQINVIRNQNEEVVYIGAHINRTSSKSNQEQQYDTQLKITPFTTEFQQLNKLSYTFSNSLSEIPRFCKEMLFVSDTGIISQRNQLRNWELAQMNLQQQMMPAQTPQ</sequence>
<evidence type="ECO:0000313" key="2">
    <source>
        <dbReference type="Proteomes" id="UP000009168"/>
    </source>
</evidence>
<proteinExistence type="predicted"/>
<name>I7LXR2_TETTS</name>
<keyword evidence="2" id="KW-1185">Reference proteome</keyword>
<reference evidence="2" key="1">
    <citation type="journal article" date="2006" name="PLoS Biol.">
        <title>Macronuclear genome sequence of the ciliate Tetrahymena thermophila, a model eukaryote.</title>
        <authorList>
            <person name="Eisen J.A."/>
            <person name="Coyne R.S."/>
            <person name="Wu M."/>
            <person name="Wu D."/>
            <person name="Thiagarajan M."/>
            <person name="Wortman J.R."/>
            <person name="Badger J.H."/>
            <person name="Ren Q."/>
            <person name="Amedeo P."/>
            <person name="Jones K.M."/>
            <person name="Tallon L.J."/>
            <person name="Delcher A.L."/>
            <person name="Salzberg S.L."/>
            <person name="Silva J.C."/>
            <person name="Haas B.J."/>
            <person name="Majoros W.H."/>
            <person name="Farzad M."/>
            <person name="Carlton J.M."/>
            <person name="Smith R.K. Jr."/>
            <person name="Garg J."/>
            <person name="Pearlman R.E."/>
            <person name="Karrer K.M."/>
            <person name="Sun L."/>
            <person name="Manning G."/>
            <person name="Elde N.C."/>
            <person name="Turkewitz A.P."/>
            <person name="Asai D.J."/>
            <person name="Wilkes D.E."/>
            <person name="Wang Y."/>
            <person name="Cai H."/>
            <person name="Collins K."/>
            <person name="Stewart B.A."/>
            <person name="Lee S.R."/>
            <person name="Wilamowska K."/>
            <person name="Weinberg Z."/>
            <person name="Ruzzo W.L."/>
            <person name="Wloga D."/>
            <person name="Gaertig J."/>
            <person name="Frankel J."/>
            <person name="Tsao C.-C."/>
            <person name="Gorovsky M.A."/>
            <person name="Keeling P.J."/>
            <person name="Waller R.F."/>
            <person name="Patron N.J."/>
            <person name="Cherry J.M."/>
            <person name="Stover N.A."/>
            <person name="Krieger C.J."/>
            <person name="del Toro C."/>
            <person name="Ryder H.F."/>
            <person name="Williamson S.C."/>
            <person name="Barbeau R.A."/>
            <person name="Hamilton E.P."/>
            <person name="Orias E."/>
        </authorList>
    </citation>
    <scope>NUCLEOTIDE SEQUENCE [LARGE SCALE GENOMIC DNA]</scope>
    <source>
        <strain evidence="2">SB210</strain>
    </source>
</reference>
<dbReference type="Proteomes" id="UP000009168">
    <property type="component" value="Unassembled WGS sequence"/>
</dbReference>
<organism evidence="1 2">
    <name type="scientific">Tetrahymena thermophila (strain SB210)</name>
    <dbReference type="NCBI Taxonomy" id="312017"/>
    <lineage>
        <taxon>Eukaryota</taxon>
        <taxon>Sar</taxon>
        <taxon>Alveolata</taxon>
        <taxon>Ciliophora</taxon>
        <taxon>Intramacronucleata</taxon>
        <taxon>Oligohymenophorea</taxon>
        <taxon>Hymenostomatida</taxon>
        <taxon>Tetrahymenina</taxon>
        <taxon>Tetrahymenidae</taxon>
        <taxon>Tetrahymena</taxon>
    </lineage>
</organism>
<dbReference type="KEGG" id="tet:TTHERM_00780600"/>
<accession>I7LXR2</accession>
<dbReference type="InParanoid" id="I7LXR2"/>
<dbReference type="AlphaFoldDB" id="I7LXR2"/>
<protein>
    <submittedName>
        <fullName evidence="1">Uncharacterized protein</fullName>
    </submittedName>
</protein>